<keyword evidence="2" id="KW-1133">Transmembrane helix</keyword>
<keyword evidence="4" id="KW-1185">Reference proteome</keyword>
<gene>
    <name evidence="3" type="ORF">LYNGBM3L_08140</name>
</gene>
<sequence length="88" mass="9652">MLSEGNREQGTGNREREGSVRSWTYSATGKAKGKRQKAKVYYHSFSTCINVLTLIGSAIISDCINTMSKNAICNSFLSHEEGIPLNPP</sequence>
<dbReference type="HOGENOM" id="CLU_2465653_0_0_3"/>
<accession>F4XJP3</accession>
<evidence type="ECO:0000313" key="3">
    <source>
        <dbReference type="EMBL" id="EGJ35323.1"/>
    </source>
</evidence>
<dbReference type="EMBL" id="GL890823">
    <property type="protein sequence ID" value="EGJ35323.1"/>
    <property type="molecule type" value="Genomic_DNA"/>
</dbReference>
<evidence type="ECO:0000313" key="4">
    <source>
        <dbReference type="Proteomes" id="UP000003959"/>
    </source>
</evidence>
<evidence type="ECO:0000256" key="2">
    <source>
        <dbReference type="SAM" id="Phobius"/>
    </source>
</evidence>
<keyword evidence="2" id="KW-0472">Membrane</keyword>
<feature type="region of interest" description="Disordered" evidence="1">
    <location>
        <begin position="1"/>
        <end position="22"/>
    </location>
</feature>
<feature type="transmembrane region" description="Helical" evidence="2">
    <location>
        <begin position="40"/>
        <end position="60"/>
    </location>
</feature>
<dbReference type="Proteomes" id="UP000003959">
    <property type="component" value="Unassembled WGS sequence"/>
</dbReference>
<evidence type="ECO:0000256" key="1">
    <source>
        <dbReference type="SAM" id="MobiDB-lite"/>
    </source>
</evidence>
<keyword evidence="2" id="KW-0812">Transmembrane</keyword>
<protein>
    <submittedName>
        <fullName evidence="3">Uncharacterized protein</fullName>
    </submittedName>
</protein>
<reference evidence="4" key="1">
    <citation type="journal article" date="2011" name="Proc. Natl. Acad. Sci. U.S.A.">
        <title>Genomic insights into the physiology and ecology of the marine filamentous cyanobacterium Lyngbya majuscula.</title>
        <authorList>
            <person name="Jones A.C."/>
            <person name="Monroe E.A."/>
            <person name="Podell S."/>
            <person name="Hess W.R."/>
            <person name="Klages S."/>
            <person name="Esquenazi E."/>
            <person name="Niessen S."/>
            <person name="Hoover H."/>
            <person name="Rothmann M."/>
            <person name="Lasken R.S."/>
            <person name="Yates J.R.III."/>
            <person name="Reinhardt R."/>
            <person name="Kube M."/>
            <person name="Burkart M.D."/>
            <person name="Allen E.E."/>
            <person name="Dorrestein P.C."/>
            <person name="Gerwick W.H."/>
            <person name="Gerwick L."/>
        </authorList>
    </citation>
    <scope>NUCLEOTIDE SEQUENCE [LARGE SCALE GENOMIC DNA]</scope>
    <source>
        <strain evidence="4">3L</strain>
    </source>
</reference>
<proteinExistence type="predicted"/>
<name>F4XJP3_9CYAN</name>
<organism evidence="3 4">
    <name type="scientific">Moorena producens 3L</name>
    <dbReference type="NCBI Taxonomy" id="489825"/>
    <lineage>
        <taxon>Bacteria</taxon>
        <taxon>Bacillati</taxon>
        <taxon>Cyanobacteriota</taxon>
        <taxon>Cyanophyceae</taxon>
        <taxon>Coleofasciculales</taxon>
        <taxon>Coleofasciculaceae</taxon>
        <taxon>Moorena</taxon>
    </lineage>
</organism>
<dbReference type="AlphaFoldDB" id="F4XJP3"/>